<dbReference type="AlphaFoldDB" id="A0A7G5H0B6"/>
<dbReference type="Pfam" id="PF00027">
    <property type="entry name" value="cNMP_binding"/>
    <property type="match status" value="1"/>
</dbReference>
<dbReference type="InterPro" id="IPR014710">
    <property type="entry name" value="RmlC-like_jellyroll"/>
</dbReference>
<gene>
    <name evidence="2" type="ORF">H3H32_06380</name>
</gene>
<proteinExistence type="predicted"/>
<dbReference type="CDD" id="cd00038">
    <property type="entry name" value="CAP_ED"/>
    <property type="match status" value="1"/>
</dbReference>
<dbReference type="RefSeq" id="WP_182461867.1">
    <property type="nucleotide sequence ID" value="NZ_CP059732.1"/>
</dbReference>
<dbReference type="EMBL" id="CP059732">
    <property type="protein sequence ID" value="QMW04558.1"/>
    <property type="molecule type" value="Genomic_DNA"/>
</dbReference>
<dbReference type="InterPro" id="IPR000595">
    <property type="entry name" value="cNMP-bd_dom"/>
</dbReference>
<reference evidence="2 3" key="1">
    <citation type="submission" date="2020-07" db="EMBL/GenBank/DDBJ databases">
        <title>Spirosoma foliorum sp. nov., isolated from the leaves on the Nejang mountain Korea, Republic of.</title>
        <authorList>
            <person name="Ho H."/>
            <person name="Lee Y.-J."/>
            <person name="Nurcahyanto D.-A."/>
            <person name="Kim S.-G."/>
        </authorList>
    </citation>
    <scope>NUCLEOTIDE SEQUENCE [LARGE SCALE GENOMIC DNA]</scope>
    <source>
        <strain evidence="2 3">PL0136</strain>
    </source>
</reference>
<feature type="domain" description="Cyclic nucleotide-binding" evidence="1">
    <location>
        <begin position="34"/>
        <end position="110"/>
    </location>
</feature>
<sequence>MLEKFRTRFPFPPEKWDAYVTCFNRIDVPARTILLREGEVSRKAYLIEKGCLRVWFTNKGEETTFQFFFENNTVSSIESFKKSIPSLFAIETVEPCTLWWIDKTDLDWILAEVSERTDIREQILEAMFDRTLHYMQHFLSFVRDTPQERYLALLTHRPHIVQRVPQHYIASYLGISRVHLSRIKQKLARKKS</sequence>
<protein>
    <submittedName>
        <fullName evidence="2">Crp/Fnr family transcriptional regulator</fullName>
    </submittedName>
</protein>
<evidence type="ECO:0000259" key="1">
    <source>
        <dbReference type="PROSITE" id="PS50042"/>
    </source>
</evidence>
<organism evidence="2 3">
    <name type="scientific">Spirosoma foliorum</name>
    <dbReference type="NCBI Taxonomy" id="2710596"/>
    <lineage>
        <taxon>Bacteria</taxon>
        <taxon>Pseudomonadati</taxon>
        <taxon>Bacteroidota</taxon>
        <taxon>Cytophagia</taxon>
        <taxon>Cytophagales</taxon>
        <taxon>Cytophagaceae</taxon>
        <taxon>Spirosoma</taxon>
    </lineage>
</organism>
<name>A0A7G5H0B6_9BACT</name>
<dbReference type="Gene3D" id="2.60.120.10">
    <property type="entry name" value="Jelly Rolls"/>
    <property type="match status" value="1"/>
</dbReference>
<dbReference type="SUPFAM" id="SSF51206">
    <property type="entry name" value="cAMP-binding domain-like"/>
    <property type="match status" value="1"/>
</dbReference>
<dbReference type="PROSITE" id="PS50042">
    <property type="entry name" value="CNMP_BINDING_3"/>
    <property type="match status" value="1"/>
</dbReference>
<keyword evidence="3" id="KW-1185">Reference proteome</keyword>
<dbReference type="Proteomes" id="UP000515369">
    <property type="component" value="Chromosome"/>
</dbReference>
<evidence type="ECO:0000313" key="2">
    <source>
        <dbReference type="EMBL" id="QMW04558.1"/>
    </source>
</evidence>
<dbReference type="InterPro" id="IPR018490">
    <property type="entry name" value="cNMP-bd_dom_sf"/>
</dbReference>
<dbReference type="KEGG" id="sfol:H3H32_06380"/>
<accession>A0A7G5H0B6</accession>
<evidence type="ECO:0000313" key="3">
    <source>
        <dbReference type="Proteomes" id="UP000515369"/>
    </source>
</evidence>